<dbReference type="Proteomes" id="UP000823485">
    <property type="component" value="Unassembled WGS sequence"/>
</dbReference>
<dbReference type="PANTHER" id="PTHR11014">
    <property type="entry name" value="PEPTIDASE M20 FAMILY MEMBER"/>
    <property type="match status" value="1"/>
</dbReference>
<dbReference type="InterPro" id="IPR017439">
    <property type="entry name" value="Amidohydrolase"/>
</dbReference>
<gene>
    <name evidence="2" type="ORF">JOC94_000484</name>
</gene>
<dbReference type="SUPFAM" id="SSF53187">
    <property type="entry name" value="Zn-dependent exopeptidases"/>
    <property type="match status" value="1"/>
</dbReference>
<dbReference type="PIRSF" id="PIRSF005962">
    <property type="entry name" value="Pept_M20D_amidohydro"/>
    <property type="match status" value="1"/>
</dbReference>
<keyword evidence="2" id="KW-0378">Hydrolase</keyword>
<organism evidence="2 3">
    <name type="scientific">Siminovitchia thermophila</name>
    <dbReference type="NCBI Taxonomy" id="1245522"/>
    <lineage>
        <taxon>Bacteria</taxon>
        <taxon>Bacillati</taxon>
        <taxon>Bacillota</taxon>
        <taxon>Bacilli</taxon>
        <taxon>Bacillales</taxon>
        <taxon>Bacillaceae</taxon>
        <taxon>Siminovitchia</taxon>
    </lineage>
</organism>
<evidence type="ECO:0000259" key="1">
    <source>
        <dbReference type="Pfam" id="PF07687"/>
    </source>
</evidence>
<dbReference type="RefSeq" id="WP_236016940.1">
    <property type="nucleotide sequence ID" value="NZ_JAFBFH010000002.1"/>
</dbReference>
<protein>
    <submittedName>
        <fullName evidence="2">Amidohydrolase</fullName>
        <ecNumber evidence="2">3.5.1.-</ecNumber>
    </submittedName>
</protein>
<dbReference type="NCBIfam" id="TIGR01891">
    <property type="entry name" value="amidohydrolases"/>
    <property type="match status" value="1"/>
</dbReference>
<dbReference type="Pfam" id="PF01546">
    <property type="entry name" value="Peptidase_M20"/>
    <property type="match status" value="1"/>
</dbReference>
<comment type="caution">
    <text evidence="2">The sequence shown here is derived from an EMBL/GenBank/DDBJ whole genome shotgun (WGS) entry which is preliminary data.</text>
</comment>
<dbReference type="Pfam" id="PF07687">
    <property type="entry name" value="M20_dimer"/>
    <property type="match status" value="1"/>
</dbReference>
<keyword evidence="3" id="KW-1185">Reference proteome</keyword>
<evidence type="ECO:0000313" key="2">
    <source>
        <dbReference type="EMBL" id="MBM7713516.1"/>
    </source>
</evidence>
<evidence type="ECO:0000313" key="3">
    <source>
        <dbReference type="Proteomes" id="UP000823485"/>
    </source>
</evidence>
<sequence>MERKEMYALWEHLHANPEVSWEEKETSAYLIKFFEDHGFRPVPFASIPGFYVDVGNGSPKIGLRADMDALLQEVNGQLQPNHSCGHDAHMAIVTAVMLRLKKVESKLSGTVRAIFQPAEELGNGSVKVVEAGCVDDLDYLFGIHLRPQNELPYPHCAPGIQHGGCVFIKGKINGADHHGARPHEGVNAIEVGHAIQQQIKDIHTSPLVPASIKMTNFHAGTENLNIIPGKATFGLDVRAQSNTVMDDIKKKLTRIFTHLEQIYKVPIDIEFVDDVPAAIIHPEAEQIMGQAIIKVLGNGNFVPAIETSGSDDFHFYTLLRPDMKATMLALGADVKPGLHHPNMTFKKEAMENGVEILTTACLLSLERNGEKRNN</sequence>
<dbReference type="InterPro" id="IPR011650">
    <property type="entry name" value="Peptidase_M20_dimer"/>
</dbReference>
<dbReference type="PANTHER" id="PTHR11014:SF122">
    <property type="entry name" value="AMIDOHYDROLASE AMHX"/>
    <property type="match status" value="1"/>
</dbReference>
<dbReference type="Gene3D" id="3.30.70.360">
    <property type="match status" value="1"/>
</dbReference>
<dbReference type="EC" id="3.5.1.-" evidence="2"/>
<name>A0ABS2R1K7_9BACI</name>
<dbReference type="SUPFAM" id="SSF55031">
    <property type="entry name" value="Bacterial exopeptidase dimerisation domain"/>
    <property type="match status" value="1"/>
</dbReference>
<dbReference type="Gene3D" id="3.40.630.10">
    <property type="entry name" value="Zn peptidases"/>
    <property type="match status" value="1"/>
</dbReference>
<dbReference type="InterPro" id="IPR002933">
    <property type="entry name" value="Peptidase_M20"/>
</dbReference>
<proteinExistence type="predicted"/>
<accession>A0ABS2R1K7</accession>
<reference evidence="2 3" key="1">
    <citation type="submission" date="2021-01" db="EMBL/GenBank/DDBJ databases">
        <title>Genomic Encyclopedia of Type Strains, Phase IV (KMG-IV): sequencing the most valuable type-strain genomes for metagenomic binning, comparative biology and taxonomic classification.</title>
        <authorList>
            <person name="Goeker M."/>
        </authorList>
    </citation>
    <scope>NUCLEOTIDE SEQUENCE [LARGE SCALE GENOMIC DNA]</scope>
    <source>
        <strain evidence="2 3">DSM 105453</strain>
    </source>
</reference>
<dbReference type="GO" id="GO:0016787">
    <property type="term" value="F:hydrolase activity"/>
    <property type="evidence" value="ECO:0007669"/>
    <property type="project" value="UniProtKB-KW"/>
</dbReference>
<feature type="domain" description="Peptidase M20 dimerisation" evidence="1">
    <location>
        <begin position="168"/>
        <end position="259"/>
    </location>
</feature>
<dbReference type="InterPro" id="IPR036264">
    <property type="entry name" value="Bact_exopeptidase_dim_dom"/>
</dbReference>
<dbReference type="EMBL" id="JAFBFH010000002">
    <property type="protein sequence ID" value="MBM7713516.1"/>
    <property type="molecule type" value="Genomic_DNA"/>
</dbReference>